<sequence>MPSPIITSIPPYFVRKDAKGNEIGTAYLTRCIQSWRDCGFTPVTVNSENEDLHPVITELGVKVMRVPTDASDLTGRPHVFLSDLLDAAIELGQERAFIVNADIELDLDAEAKTRLHSLGSNQAIGVHRRDHRGDKSASEIPYTGGIDLLGAGHKAFRGLDCGKLVFGMPWWDHYLPLALLWRDAEFVSANGVDVWHLDHGGRWNKGQHIRFGQEFMRLLRATNLSDRRNSEVNQHLEQLERVARGHYGNTAFQSIQARILAALFPRMQTHKRRVLRETSLLNISMLSKITEPRADA</sequence>
<reference evidence="1 2" key="1">
    <citation type="submission" date="2017-03" db="EMBL/GenBank/DDBJ databases">
        <authorList>
            <person name="Afonso C.L."/>
            <person name="Miller P.J."/>
            <person name="Scott M.A."/>
            <person name="Spackman E."/>
            <person name="Goraichik I."/>
            <person name="Dimitrov K.M."/>
            <person name="Suarez D.L."/>
            <person name="Swayne D.E."/>
        </authorList>
    </citation>
    <scope>NUCLEOTIDE SEQUENCE [LARGE SCALE GENOMIC DNA]</scope>
    <source>
        <strain evidence="1 2">CECT 8287</strain>
    </source>
</reference>
<evidence type="ECO:0000313" key="1">
    <source>
        <dbReference type="EMBL" id="SLN14697.1"/>
    </source>
</evidence>
<proteinExistence type="predicted"/>
<dbReference type="EMBL" id="FWFL01000001">
    <property type="protein sequence ID" value="SLN14697.1"/>
    <property type="molecule type" value="Genomic_DNA"/>
</dbReference>
<dbReference type="Proteomes" id="UP000193827">
    <property type="component" value="Unassembled WGS sequence"/>
</dbReference>
<accession>A0A1Y5RD80</accession>
<gene>
    <name evidence="1" type="ORF">PEL8287_00589</name>
</gene>
<keyword evidence="2" id="KW-1185">Reference proteome</keyword>
<dbReference type="AlphaFoldDB" id="A0A1Y5RD80"/>
<dbReference type="RefSeq" id="WP_085890830.1">
    <property type="nucleotide sequence ID" value="NZ_FWFL01000001.1"/>
</dbReference>
<name>A0A1Y5RD80_9RHOB</name>
<evidence type="ECO:0008006" key="3">
    <source>
        <dbReference type="Google" id="ProtNLM"/>
    </source>
</evidence>
<dbReference type="OrthoDB" id="7739965at2"/>
<protein>
    <recommendedName>
        <fullName evidence="3">Glycosyl transferase family 2</fullName>
    </recommendedName>
</protein>
<evidence type="ECO:0000313" key="2">
    <source>
        <dbReference type="Proteomes" id="UP000193827"/>
    </source>
</evidence>
<organism evidence="1 2">
    <name type="scientific">Roseovarius litorisediminis</name>
    <dbReference type="NCBI Taxonomy" id="1312363"/>
    <lineage>
        <taxon>Bacteria</taxon>
        <taxon>Pseudomonadati</taxon>
        <taxon>Pseudomonadota</taxon>
        <taxon>Alphaproteobacteria</taxon>
        <taxon>Rhodobacterales</taxon>
        <taxon>Roseobacteraceae</taxon>
        <taxon>Roseovarius</taxon>
    </lineage>
</organism>